<reference evidence="7 8" key="1">
    <citation type="submission" date="2016-11" db="EMBL/GenBank/DDBJ databases">
        <authorList>
            <person name="Jaros S."/>
            <person name="Januszkiewicz K."/>
            <person name="Wedrychowicz H."/>
        </authorList>
    </citation>
    <scope>NUCLEOTIDE SEQUENCE [LARGE SCALE GENOMIC DNA]</scope>
    <source>
        <strain evidence="7 8">DSM 22153</strain>
    </source>
</reference>
<dbReference type="PANTHER" id="PTHR30086:SF20">
    <property type="entry name" value="ARGININE EXPORTER PROTEIN ARGO-RELATED"/>
    <property type="match status" value="1"/>
</dbReference>
<feature type="transmembrane region" description="Helical" evidence="6">
    <location>
        <begin position="41"/>
        <end position="66"/>
    </location>
</feature>
<feature type="transmembrane region" description="Helical" evidence="6">
    <location>
        <begin position="113"/>
        <end position="139"/>
    </location>
</feature>
<sequence length="208" mass="21746">MLMSMELFGAYVVATLVLLAIPGPTILLVISYALSHGKKSAAACVLGVGLGDATAATASLLGLGAILATSAFLFTLLKWVGAAYLFWIGLKMWRSRSDGLTAGVVEEAPARKIFLHAYVVTALNPKGIIFFMAFLPHFISQQAPVAPQLLLLGSTFVVLGILNAAVYAYAASAIGERLRSPSLMKAINRIGGGFLMSAAAMTASLQRG</sequence>
<comment type="subcellular location">
    <subcellularLocation>
        <location evidence="1">Cell membrane</location>
        <topology evidence="1">Multi-pass membrane protein</topology>
    </subcellularLocation>
</comment>
<dbReference type="Pfam" id="PF01810">
    <property type="entry name" value="LysE"/>
    <property type="match status" value="1"/>
</dbReference>
<keyword evidence="5 6" id="KW-0472">Membrane</keyword>
<evidence type="ECO:0000313" key="7">
    <source>
        <dbReference type="EMBL" id="SHM24356.1"/>
    </source>
</evidence>
<evidence type="ECO:0000256" key="2">
    <source>
        <dbReference type="ARBA" id="ARBA00022475"/>
    </source>
</evidence>
<keyword evidence="4 6" id="KW-1133">Transmembrane helix</keyword>
<dbReference type="PANTHER" id="PTHR30086">
    <property type="entry name" value="ARGININE EXPORTER PROTEIN ARGO"/>
    <property type="match status" value="1"/>
</dbReference>
<evidence type="ECO:0000313" key="8">
    <source>
        <dbReference type="Proteomes" id="UP000186002"/>
    </source>
</evidence>
<name>A0A1M7H7M9_9HYPH</name>
<keyword evidence="2" id="KW-1003">Cell membrane</keyword>
<accession>A0A1M7H7M9</accession>
<feature type="transmembrane region" description="Helical" evidence="6">
    <location>
        <begin position="151"/>
        <end position="174"/>
    </location>
</feature>
<organism evidence="7 8">
    <name type="scientific">Roseibium suaedae</name>
    <dbReference type="NCBI Taxonomy" id="735517"/>
    <lineage>
        <taxon>Bacteria</taxon>
        <taxon>Pseudomonadati</taxon>
        <taxon>Pseudomonadota</taxon>
        <taxon>Alphaproteobacteria</taxon>
        <taxon>Hyphomicrobiales</taxon>
        <taxon>Stappiaceae</taxon>
        <taxon>Roseibium</taxon>
    </lineage>
</organism>
<evidence type="ECO:0000256" key="4">
    <source>
        <dbReference type="ARBA" id="ARBA00022989"/>
    </source>
</evidence>
<dbReference type="GO" id="GO:0015171">
    <property type="term" value="F:amino acid transmembrane transporter activity"/>
    <property type="evidence" value="ECO:0007669"/>
    <property type="project" value="TreeGrafter"/>
</dbReference>
<dbReference type="AlphaFoldDB" id="A0A1M7H7M9"/>
<evidence type="ECO:0000256" key="5">
    <source>
        <dbReference type="ARBA" id="ARBA00023136"/>
    </source>
</evidence>
<dbReference type="InterPro" id="IPR001123">
    <property type="entry name" value="LeuE-type"/>
</dbReference>
<keyword evidence="8" id="KW-1185">Reference proteome</keyword>
<evidence type="ECO:0000256" key="3">
    <source>
        <dbReference type="ARBA" id="ARBA00022692"/>
    </source>
</evidence>
<dbReference type="PIRSF" id="PIRSF006324">
    <property type="entry name" value="LeuE"/>
    <property type="match status" value="1"/>
</dbReference>
<feature type="transmembrane region" description="Helical" evidence="6">
    <location>
        <begin position="72"/>
        <end position="93"/>
    </location>
</feature>
<gene>
    <name evidence="7" type="ORF">SAMN05444272_2129</name>
</gene>
<dbReference type="EMBL" id="FRBW01000002">
    <property type="protein sequence ID" value="SHM24356.1"/>
    <property type="molecule type" value="Genomic_DNA"/>
</dbReference>
<dbReference type="Proteomes" id="UP000186002">
    <property type="component" value="Unassembled WGS sequence"/>
</dbReference>
<feature type="transmembrane region" description="Helical" evidence="6">
    <location>
        <begin position="186"/>
        <end position="205"/>
    </location>
</feature>
<dbReference type="GO" id="GO:0005886">
    <property type="term" value="C:plasma membrane"/>
    <property type="evidence" value="ECO:0007669"/>
    <property type="project" value="UniProtKB-SubCell"/>
</dbReference>
<feature type="transmembrane region" description="Helical" evidence="6">
    <location>
        <begin position="12"/>
        <end position="34"/>
    </location>
</feature>
<evidence type="ECO:0000256" key="1">
    <source>
        <dbReference type="ARBA" id="ARBA00004651"/>
    </source>
</evidence>
<keyword evidence="3 6" id="KW-0812">Transmembrane</keyword>
<protein>
    <submittedName>
        <fullName evidence="7">Threonine/homoserine/homoserine lactone efflux protein</fullName>
    </submittedName>
</protein>
<proteinExistence type="predicted"/>
<evidence type="ECO:0000256" key="6">
    <source>
        <dbReference type="SAM" id="Phobius"/>
    </source>
</evidence>